<evidence type="ECO:0000313" key="2">
    <source>
        <dbReference type="EMBL" id="GAA0168478.1"/>
    </source>
</evidence>
<dbReference type="PANTHER" id="PTHR31111:SF125">
    <property type="entry name" value="F-BOX PROTEIN CPR30-LIKE"/>
    <property type="match status" value="1"/>
</dbReference>
<dbReference type="Pfam" id="PF00646">
    <property type="entry name" value="F-box"/>
    <property type="match status" value="1"/>
</dbReference>
<dbReference type="Pfam" id="PF08268">
    <property type="entry name" value="FBA_3"/>
    <property type="match status" value="1"/>
</dbReference>
<feature type="domain" description="F-box" evidence="1">
    <location>
        <begin position="24"/>
        <end position="63"/>
    </location>
</feature>
<sequence length="422" mass="48315">MKSTDECVEGINQLPSKEAATQVIPIDVIFDILVRVPVKSLVRFKCVSKAWLSLILSALFATTFNTRVLKNPSDRYSLLVIAKDKSTSQRHFLSAPYQSGSTTQLLTLPNIPSEKTEVDILNGLVLFHPQNGYLKHNFAFIINPNTHEVMKLLGKAAQPRFSYGNVHICYFFGFDPSTRGFKVLNTRIIGLRTPKKRKIECGLFDLSSCSWKRINPVFPFDIMGDDWLYWLRDNVCIDGVIYLLLHHSFLLAAFDLREESFSLIPFPQGAIPTDIVTNYDHEGRPGICFNYPYMINYNGLLAFICIEKIHHHKTVEIWILEDPKNQEWVKETIILPENCGGSGSQRPRNAIFTGEIMFTPKMISKECMQIPFYDMNKRCFRVIEISMPSWMASDDMEVSCFGGYVENIMRLRGMSEPLLEQI</sequence>
<protein>
    <recommendedName>
        <fullName evidence="1">F-box domain-containing protein</fullName>
    </recommendedName>
</protein>
<accession>A0AAV3QZL1</accession>
<dbReference type="SUPFAM" id="SSF81383">
    <property type="entry name" value="F-box domain"/>
    <property type="match status" value="1"/>
</dbReference>
<evidence type="ECO:0000259" key="1">
    <source>
        <dbReference type="SMART" id="SM00256"/>
    </source>
</evidence>
<dbReference type="Proteomes" id="UP001454036">
    <property type="component" value="Unassembled WGS sequence"/>
</dbReference>
<dbReference type="CDD" id="cd22157">
    <property type="entry name" value="F-box_AtFBW1-like"/>
    <property type="match status" value="1"/>
</dbReference>
<dbReference type="AlphaFoldDB" id="A0AAV3QZL1"/>
<dbReference type="InterPro" id="IPR036047">
    <property type="entry name" value="F-box-like_dom_sf"/>
</dbReference>
<dbReference type="InterPro" id="IPR001810">
    <property type="entry name" value="F-box_dom"/>
</dbReference>
<dbReference type="PANTHER" id="PTHR31111">
    <property type="entry name" value="BNAA05G37150D PROTEIN-RELATED"/>
    <property type="match status" value="1"/>
</dbReference>
<name>A0AAV3QZL1_LITER</name>
<dbReference type="InterPro" id="IPR013187">
    <property type="entry name" value="F-box-assoc_dom_typ3"/>
</dbReference>
<proteinExistence type="predicted"/>
<reference evidence="2 3" key="1">
    <citation type="submission" date="2024-01" db="EMBL/GenBank/DDBJ databases">
        <title>The complete chloroplast genome sequence of Lithospermum erythrorhizon: insights into the phylogenetic relationship among Boraginaceae species and the maternal lineages of purple gromwells.</title>
        <authorList>
            <person name="Okada T."/>
            <person name="Watanabe K."/>
        </authorList>
    </citation>
    <scope>NUCLEOTIDE SEQUENCE [LARGE SCALE GENOMIC DNA]</scope>
</reference>
<gene>
    <name evidence="2" type="ORF">LIER_40573</name>
</gene>
<dbReference type="SMART" id="SM00256">
    <property type="entry name" value="FBOX"/>
    <property type="match status" value="1"/>
</dbReference>
<evidence type="ECO:0000313" key="3">
    <source>
        <dbReference type="Proteomes" id="UP001454036"/>
    </source>
</evidence>
<organism evidence="2 3">
    <name type="scientific">Lithospermum erythrorhizon</name>
    <name type="common">Purple gromwell</name>
    <name type="synonym">Lithospermum officinale var. erythrorhizon</name>
    <dbReference type="NCBI Taxonomy" id="34254"/>
    <lineage>
        <taxon>Eukaryota</taxon>
        <taxon>Viridiplantae</taxon>
        <taxon>Streptophyta</taxon>
        <taxon>Embryophyta</taxon>
        <taxon>Tracheophyta</taxon>
        <taxon>Spermatophyta</taxon>
        <taxon>Magnoliopsida</taxon>
        <taxon>eudicotyledons</taxon>
        <taxon>Gunneridae</taxon>
        <taxon>Pentapetalae</taxon>
        <taxon>asterids</taxon>
        <taxon>lamiids</taxon>
        <taxon>Boraginales</taxon>
        <taxon>Boraginaceae</taxon>
        <taxon>Boraginoideae</taxon>
        <taxon>Lithospermeae</taxon>
        <taxon>Lithospermum</taxon>
    </lineage>
</organism>
<comment type="caution">
    <text evidence="2">The sequence shown here is derived from an EMBL/GenBank/DDBJ whole genome shotgun (WGS) entry which is preliminary data.</text>
</comment>
<dbReference type="NCBIfam" id="TIGR01640">
    <property type="entry name" value="F_box_assoc_1"/>
    <property type="match status" value="1"/>
</dbReference>
<keyword evidence="3" id="KW-1185">Reference proteome</keyword>
<dbReference type="EMBL" id="BAABME010023637">
    <property type="protein sequence ID" value="GAA0168478.1"/>
    <property type="molecule type" value="Genomic_DNA"/>
</dbReference>
<dbReference type="InterPro" id="IPR017451">
    <property type="entry name" value="F-box-assoc_interact_dom"/>
</dbReference>